<reference evidence="1 2" key="1">
    <citation type="journal article" date="2021" name="Elife">
        <title>Chloroplast acquisition without the gene transfer in kleptoplastic sea slugs, Plakobranchus ocellatus.</title>
        <authorList>
            <person name="Maeda T."/>
            <person name="Takahashi S."/>
            <person name="Yoshida T."/>
            <person name="Shimamura S."/>
            <person name="Takaki Y."/>
            <person name="Nagai Y."/>
            <person name="Toyoda A."/>
            <person name="Suzuki Y."/>
            <person name="Arimoto A."/>
            <person name="Ishii H."/>
            <person name="Satoh N."/>
            <person name="Nishiyama T."/>
            <person name="Hasebe M."/>
            <person name="Maruyama T."/>
            <person name="Minagawa J."/>
            <person name="Obokata J."/>
            <person name="Shigenobu S."/>
        </authorList>
    </citation>
    <scope>NUCLEOTIDE SEQUENCE [LARGE SCALE GENOMIC DNA]</scope>
</reference>
<gene>
    <name evidence="1" type="ORF">ElyMa_004879100</name>
</gene>
<keyword evidence="2" id="KW-1185">Reference proteome</keyword>
<proteinExistence type="predicted"/>
<evidence type="ECO:0000313" key="1">
    <source>
        <dbReference type="EMBL" id="GFS13244.1"/>
    </source>
</evidence>
<evidence type="ECO:0000313" key="2">
    <source>
        <dbReference type="Proteomes" id="UP000762676"/>
    </source>
</evidence>
<protein>
    <recommendedName>
        <fullName evidence="3">SRCR domain-containing protein</fullName>
    </recommendedName>
</protein>
<evidence type="ECO:0008006" key="3">
    <source>
        <dbReference type="Google" id="ProtNLM"/>
    </source>
</evidence>
<dbReference type="EMBL" id="BMAT01009762">
    <property type="protein sequence ID" value="GFS13244.1"/>
    <property type="molecule type" value="Genomic_DNA"/>
</dbReference>
<dbReference type="Proteomes" id="UP000762676">
    <property type="component" value="Unassembled WGS sequence"/>
</dbReference>
<sequence>MEANGPNSGVGFTSHMIVREADVYSFSRCPSENELHVIVDKEWGGAGRRKGAEVNRAAVGVRWQLYMSVIRWDCLIDLLRSFQTTVTKIEPAETGGGVNASDGPVLSTIIPYESILRPPVPFSGQRDNCWIPGMSVTVNLTGFERHPALKMLNPNLSRSSSSVDMDLEMYDNDCAYAGSLGQNTLQDLVG</sequence>
<dbReference type="AlphaFoldDB" id="A0AAV4IRQ2"/>
<name>A0AAV4IRQ2_9GAST</name>
<organism evidence="1 2">
    <name type="scientific">Elysia marginata</name>
    <dbReference type="NCBI Taxonomy" id="1093978"/>
    <lineage>
        <taxon>Eukaryota</taxon>
        <taxon>Metazoa</taxon>
        <taxon>Spiralia</taxon>
        <taxon>Lophotrochozoa</taxon>
        <taxon>Mollusca</taxon>
        <taxon>Gastropoda</taxon>
        <taxon>Heterobranchia</taxon>
        <taxon>Euthyneura</taxon>
        <taxon>Panpulmonata</taxon>
        <taxon>Sacoglossa</taxon>
        <taxon>Placobranchoidea</taxon>
        <taxon>Plakobranchidae</taxon>
        <taxon>Elysia</taxon>
    </lineage>
</organism>
<comment type="caution">
    <text evidence="1">The sequence shown here is derived from an EMBL/GenBank/DDBJ whole genome shotgun (WGS) entry which is preliminary data.</text>
</comment>
<accession>A0AAV4IRQ2</accession>